<name>A0A4R5VSR4_9BACI</name>
<evidence type="ECO:0000313" key="4">
    <source>
        <dbReference type="Proteomes" id="UP001178888"/>
    </source>
</evidence>
<protein>
    <submittedName>
        <fullName evidence="2">Uncharacterized protein</fullName>
    </submittedName>
</protein>
<evidence type="ECO:0000313" key="2">
    <source>
        <dbReference type="EMBL" id="TDK61715.1"/>
    </source>
</evidence>
<reference evidence="1" key="2">
    <citation type="submission" date="2023-08" db="EMBL/GenBank/DDBJ databases">
        <title>Nitrogen cycling bacteria in agricultural field soils.</title>
        <authorList>
            <person name="Jang J."/>
        </authorList>
    </citation>
    <scope>NUCLEOTIDE SEQUENCE</scope>
    <source>
        <strain evidence="1">PS3-36</strain>
    </source>
</reference>
<dbReference type="EMBL" id="SMYO01000005">
    <property type="protein sequence ID" value="TDK61715.1"/>
    <property type="molecule type" value="Genomic_DNA"/>
</dbReference>
<gene>
    <name evidence="2" type="ORF">E2K98_12560</name>
    <name evidence="1" type="ORF">RCG21_25505</name>
</gene>
<reference evidence="2 3" key="1">
    <citation type="submission" date="2019-03" db="EMBL/GenBank/DDBJ databases">
        <title>Bacillus niacini sp. nov. a Nicotinate-Metabolizing Mesophile Isolated from Soil.</title>
        <authorList>
            <person name="Zhang G."/>
        </authorList>
    </citation>
    <scope>NUCLEOTIDE SEQUENCE [LARGE SCALE GENOMIC DNA]</scope>
    <source>
        <strain evidence="2 3">WN066</strain>
    </source>
</reference>
<evidence type="ECO:0000313" key="1">
    <source>
        <dbReference type="EMBL" id="MDQ6599656.1"/>
    </source>
</evidence>
<dbReference type="Proteomes" id="UP000295132">
    <property type="component" value="Unassembled WGS sequence"/>
</dbReference>
<evidence type="ECO:0000313" key="3">
    <source>
        <dbReference type="Proteomes" id="UP000295132"/>
    </source>
</evidence>
<dbReference type="Proteomes" id="UP001178888">
    <property type="component" value="Unassembled WGS sequence"/>
</dbReference>
<dbReference type="AlphaFoldDB" id="A0A4R5VSR4"/>
<accession>A0A4R5VSR4</accession>
<keyword evidence="4" id="KW-1185">Reference proteome</keyword>
<sequence length="210" mass="23976">MSLMEPLKIVPTSLNHFVIEQLQLIPGIWVNGKVYWMQNCTEKVIYDEELVIKLKLEHIHSKISFAKIYISNHSIATKEIKVLVMHHNPNLTGENFTFISPVENRIFHLTNEKLILVNGKYNGSDMKECTVHPSWNIFTDKLWSNLNKGSLVYQPMAKGPAASVFTMKMSIGPRDTNKISTWAINGSNKNELISMECALLKNTLAFPFEK</sequence>
<comment type="caution">
    <text evidence="2">The sequence shown here is derived from an EMBL/GenBank/DDBJ whole genome shotgun (WGS) entry which is preliminary data.</text>
</comment>
<dbReference type="RefSeq" id="WP_133334545.1">
    <property type="nucleotide sequence ID" value="NZ_JARMCE010000012.1"/>
</dbReference>
<organism evidence="2 3">
    <name type="scientific">Bacillus salipaludis</name>
    <dbReference type="NCBI Taxonomy" id="2547811"/>
    <lineage>
        <taxon>Bacteria</taxon>
        <taxon>Bacillati</taxon>
        <taxon>Bacillota</taxon>
        <taxon>Bacilli</taxon>
        <taxon>Bacillales</taxon>
        <taxon>Bacillaceae</taxon>
        <taxon>Bacillus</taxon>
    </lineage>
</organism>
<dbReference type="EMBL" id="JAVGVR010000001">
    <property type="protein sequence ID" value="MDQ6599656.1"/>
    <property type="molecule type" value="Genomic_DNA"/>
</dbReference>
<proteinExistence type="predicted"/>